<evidence type="ECO:0000256" key="1">
    <source>
        <dbReference type="SAM" id="MobiDB-lite"/>
    </source>
</evidence>
<protein>
    <submittedName>
        <fullName evidence="2">Uncharacterized protein</fullName>
    </submittedName>
</protein>
<feature type="region of interest" description="Disordered" evidence="1">
    <location>
        <begin position="1"/>
        <end position="43"/>
    </location>
</feature>
<accession>A0A6J4LPC7</accession>
<feature type="compositionally biased region" description="Basic and acidic residues" evidence="1">
    <location>
        <begin position="34"/>
        <end position="43"/>
    </location>
</feature>
<proteinExistence type="predicted"/>
<evidence type="ECO:0000313" key="2">
    <source>
        <dbReference type="EMBL" id="CAA9334444.1"/>
    </source>
</evidence>
<name>A0A6J4LPC7_9HYPH</name>
<dbReference type="AlphaFoldDB" id="A0A6J4LPC7"/>
<reference evidence="2" key="1">
    <citation type="submission" date="2020-02" db="EMBL/GenBank/DDBJ databases">
        <authorList>
            <person name="Meier V. D."/>
        </authorList>
    </citation>
    <scope>NUCLEOTIDE SEQUENCE</scope>
    <source>
        <strain evidence="2">AVDCRST_MAG90</strain>
    </source>
</reference>
<dbReference type="EMBL" id="CADCUC010000321">
    <property type="protein sequence ID" value="CAA9334444.1"/>
    <property type="molecule type" value="Genomic_DNA"/>
</dbReference>
<organism evidence="2">
    <name type="scientific">uncultured Microvirga sp</name>
    <dbReference type="NCBI Taxonomy" id="412392"/>
    <lineage>
        <taxon>Bacteria</taxon>
        <taxon>Pseudomonadati</taxon>
        <taxon>Pseudomonadota</taxon>
        <taxon>Alphaproteobacteria</taxon>
        <taxon>Hyphomicrobiales</taxon>
        <taxon>Methylobacteriaceae</taxon>
        <taxon>Microvirga</taxon>
        <taxon>environmental samples</taxon>
    </lineage>
</organism>
<sequence>MARGPAAGVTIPCGAGGGRAKKKPGLEGAGLQVTEKELAERLR</sequence>
<gene>
    <name evidence="2" type="ORF">AVDCRST_MAG90-1704</name>
</gene>